<feature type="compositionally biased region" description="Basic and acidic residues" evidence="1">
    <location>
        <begin position="47"/>
        <end position="56"/>
    </location>
</feature>
<evidence type="ECO:0000313" key="3">
    <source>
        <dbReference type="Proteomes" id="UP001151760"/>
    </source>
</evidence>
<keyword evidence="3" id="KW-1185">Reference proteome</keyword>
<feature type="compositionally biased region" description="Basic and acidic residues" evidence="1">
    <location>
        <begin position="68"/>
        <end position="80"/>
    </location>
</feature>
<organism evidence="2 3">
    <name type="scientific">Tanacetum coccineum</name>
    <dbReference type="NCBI Taxonomy" id="301880"/>
    <lineage>
        <taxon>Eukaryota</taxon>
        <taxon>Viridiplantae</taxon>
        <taxon>Streptophyta</taxon>
        <taxon>Embryophyta</taxon>
        <taxon>Tracheophyta</taxon>
        <taxon>Spermatophyta</taxon>
        <taxon>Magnoliopsida</taxon>
        <taxon>eudicotyledons</taxon>
        <taxon>Gunneridae</taxon>
        <taxon>Pentapetalae</taxon>
        <taxon>asterids</taxon>
        <taxon>campanulids</taxon>
        <taxon>Asterales</taxon>
        <taxon>Asteraceae</taxon>
        <taxon>Asteroideae</taxon>
        <taxon>Anthemideae</taxon>
        <taxon>Anthemidinae</taxon>
        <taxon>Tanacetum</taxon>
    </lineage>
</organism>
<accession>A0ABQ5HC32</accession>
<reference evidence="2" key="2">
    <citation type="submission" date="2022-01" db="EMBL/GenBank/DDBJ databases">
        <authorList>
            <person name="Yamashiro T."/>
            <person name="Shiraishi A."/>
            <person name="Satake H."/>
            <person name="Nakayama K."/>
        </authorList>
    </citation>
    <scope>NUCLEOTIDE SEQUENCE</scope>
</reference>
<dbReference type="EMBL" id="BQNB010019392">
    <property type="protein sequence ID" value="GJT84822.1"/>
    <property type="molecule type" value="Genomic_DNA"/>
</dbReference>
<reference evidence="2" key="1">
    <citation type="journal article" date="2022" name="Int. J. Mol. Sci.">
        <title>Draft Genome of Tanacetum Coccineum: Genomic Comparison of Closely Related Tanacetum-Family Plants.</title>
        <authorList>
            <person name="Yamashiro T."/>
            <person name="Shiraishi A."/>
            <person name="Nakayama K."/>
            <person name="Satake H."/>
        </authorList>
    </citation>
    <scope>NUCLEOTIDE SEQUENCE</scope>
</reference>
<protein>
    <recommendedName>
        <fullName evidence="4">Reverse transcriptase domain-containing protein</fullName>
    </recommendedName>
</protein>
<comment type="caution">
    <text evidence="2">The sequence shown here is derived from an EMBL/GenBank/DDBJ whole genome shotgun (WGS) entry which is preliminary data.</text>
</comment>
<proteinExistence type="predicted"/>
<name>A0ABQ5HC32_9ASTR</name>
<gene>
    <name evidence="2" type="ORF">Tco_1066539</name>
</gene>
<dbReference type="Proteomes" id="UP001151760">
    <property type="component" value="Unassembled WGS sequence"/>
</dbReference>
<evidence type="ECO:0000256" key="1">
    <source>
        <dbReference type="SAM" id="MobiDB-lite"/>
    </source>
</evidence>
<feature type="region of interest" description="Disordered" evidence="1">
    <location>
        <begin position="47"/>
        <end position="80"/>
    </location>
</feature>
<evidence type="ECO:0008006" key="4">
    <source>
        <dbReference type="Google" id="ProtNLM"/>
    </source>
</evidence>
<sequence length="80" mass="9196">MADNRTMAELLQAPTEGYEDAIVIPEINTNFELKHGLIKSCSKQAVFRHDKEDPHPTRGSHPLFQQDHLNEEIPDCRSRQ</sequence>
<evidence type="ECO:0000313" key="2">
    <source>
        <dbReference type="EMBL" id="GJT84822.1"/>
    </source>
</evidence>